<dbReference type="AlphaFoldDB" id="A0A4Y2ET50"/>
<accession>A0A4Y2ET50</accession>
<sequence length="631" mass="73130">MLTVKIVITNLKNGEVSSLLEDIQVLLKCNNGRISCVDLCNVLKAIYQLISTKGDTEEDGNYSLILKVVPCINLCIDYIESHFSLEDAVQHQILPALFYIVRLYMKYELYSPAFACTEYLMKILSNKQKSFSDAKAYINNLGALFWNEGLRIDKKDDPIDFEMGFKFRSKAMEFMLLEDKHEKIYQKIPLTLIRYCHNNKKQNPDEVVKFLKNVWTKSNFLSNDNDHNLNLFKLFYSLFEVSVKYVQSESVSKFLFSLLLELSESLGSRDKKIFLKICIEIAKLSMQFYLGEDVAAPKKTISDFEKIVATKKKYESYEATLLSYTCGFFYLCFTEFVYVIETRKENILSSVQNNVKWYISLVHQYLNVSSDEHFQKYFPFGPKADLTISKCSAFFFTAILKGEQDVNQKQELIKEARNFVKCSITKFKSANLTNELKKYLTGYLTAISNIGFALYKTGLYFESIYFLEVSCDMLFHYISAEEMEDLKPSLWKKNEILIYCYFLSGMHKTALLSTVKLILTFADKKKECLELWKKVKRDASRMNDSESISIIISDLLSELEVSLSAEDEVFLLLEELKIYKTERCSTEEDICRVAVKLLNIPCSKYDWACSVLEVLTMPLLLAEKISKFLNK</sequence>
<dbReference type="OrthoDB" id="10640606at2759"/>
<gene>
    <name evidence="1" type="ORF">AVEN_101300_1</name>
</gene>
<comment type="caution">
    <text evidence="1">The sequence shown here is derived from an EMBL/GenBank/DDBJ whole genome shotgun (WGS) entry which is preliminary data.</text>
</comment>
<dbReference type="EMBL" id="BGPR01000690">
    <property type="protein sequence ID" value="GBM31687.1"/>
    <property type="molecule type" value="Genomic_DNA"/>
</dbReference>
<dbReference type="Proteomes" id="UP000499080">
    <property type="component" value="Unassembled WGS sequence"/>
</dbReference>
<protein>
    <submittedName>
        <fullName evidence="1">Uncharacterized protein</fullName>
    </submittedName>
</protein>
<keyword evidence="2" id="KW-1185">Reference proteome</keyword>
<reference evidence="1 2" key="1">
    <citation type="journal article" date="2019" name="Sci. Rep.">
        <title>Orb-weaving spider Araneus ventricosus genome elucidates the spidroin gene catalogue.</title>
        <authorList>
            <person name="Kono N."/>
            <person name="Nakamura H."/>
            <person name="Ohtoshi R."/>
            <person name="Moran D.A.P."/>
            <person name="Shinohara A."/>
            <person name="Yoshida Y."/>
            <person name="Fujiwara M."/>
            <person name="Mori M."/>
            <person name="Tomita M."/>
            <person name="Arakawa K."/>
        </authorList>
    </citation>
    <scope>NUCLEOTIDE SEQUENCE [LARGE SCALE GENOMIC DNA]</scope>
</reference>
<organism evidence="1 2">
    <name type="scientific">Araneus ventricosus</name>
    <name type="common">Orbweaver spider</name>
    <name type="synonym">Epeira ventricosa</name>
    <dbReference type="NCBI Taxonomy" id="182803"/>
    <lineage>
        <taxon>Eukaryota</taxon>
        <taxon>Metazoa</taxon>
        <taxon>Ecdysozoa</taxon>
        <taxon>Arthropoda</taxon>
        <taxon>Chelicerata</taxon>
        <taxon>Arachnida</taxon>
        <taxon>Araneae</taxon>
        <taxon>Araneomorphae</taxon>
        <taxon>Entelegynae</taxon>
        <taxon>Araneoidea</taxon>
        <taxon>Araneidae</taxon>
        <taxon>Araneus</taxon>
    </lineage>
</organism>
<proteinExistence type="predicted"/>
<name>A0A4Y2ET50_ARAVE</name>
<evidence type="ECO:0000313" key="2">
    <source>
        <dbReference type="Proteomes" id="UP000499080"/>
    </source>
</evidence>
<evidence type="ECO:0000313" key="1">
    <source>
        <dbReference type="EMBL" id="GBM31687.1"/>
    </source>
</evidence>